<evidence type="ECO:0000256" key="5">
    <source>
        <dbReference type="ARBA" id="ARBA00022771"/>
    </source>
</evidence>
<feature type="region of interest" description="Disordered" evidence="10">
    <location>
        <begin position="424"/>
        <end position="453"/>
    </location>
</feature>
<keyword evidence="6" id="KW-0862">Zinc</keyword>
<sequence>MASPASPSSHSATSHSALSSTNSPSPSMLSTSAHSTHTNSTSPAASPAAQLHPQSASKTSDAASAAAAKEGSSASAPSADKEEVITCKWAGCTRTFVNADILYVHLCDDHVGRKSTNNLCLTCHWDDCDTTCAKRDHITSHLRVHIPLKPHLCHICSKSFKRPQDLKKHERIHPPQIGHPNFGTIGAPMGYHPIHHHQVPHPGMIPHNYPGPGPYPGMPAHMAHPGGPYPASSFYPTGSAPPPAGHQYYSNNAPTYSNMYAEHPGQSLYDNSMTSNTYAGLSGAGANRKRNHDQIAAVEDFFGQVANKRIAPTYDGAMINRLNDTLATFLEQQQEPVHQGQQAGGYPVSQFVGLPSNSADGSHQGSNSASLAAALHPIAQAHQAQLQAAVAGAAPASNPADLADFNAWLVQLGTDIARGGQRQLSQPNLSQGHQAPAQGQHVRAHSHGAADAPSSNTFDFVASLTQANLTQIPGVDASLFANTFTTASGDDSVGSLSVGGHSPAPLSTSSSSHQGLSSSSNESPFSFDALVPNRQIAQLPQRALHGGEADKFNTSFNSLAQPRSVPAGARSASGAMHVGSAATIPQLAPHFSTSLGNHGYPVSSAAASEGMFSGSGFPPTAYRRVEPLMRAAPQPGELLPSAAGRAPRSKSNDEDDSRSSASSSSSGSHRARSSSPSRSRSVTPSSTGAAAAQSSPVALSSLYPRTLTASEMAKRTLPPPNSTQQYGPNTAKLPSIRAILADRDSDEEVNIRPMSSSAALSESLRSATLSPDADADTRVAHLRLIIELLKALNQNQNRSRHGELRGSAQEAFSPESSTSAMDDEDVDSDDDERPLAQTSSHGRQRTAEEESAAAVLDGLRLARPSSAGADRGMDLDGQRTPVARSPSPSRAAAAASPVPAPAPRRVQGLKDLLNDVGVEPMKSRKRQPQQAEGMDLD</sequence>
<feature type="domain" description="C2H2-type" evidence="11">
    <location>
        <begin position="151"/>
        <end position="173"/>
    </location>
</feature>
<dbReference type="PANTHER" id="PTHR47257">
    <property type="entry name" value="PH-RESPONSE TRANSCRIPTION FACTOR PACC/RIM101"/>
    <property type="match status" value="1"/>
</dbReference>
<feature type="region of interest" description="Disordered" evidence="10">
    <location>
        <begin position="1"/>
        <end position="77"/>
    </location>
</feature>
<feature type="compositionally biased region" description="Polar residues" evidence="10">
    <location>
        <begin position="355"/>
        <end position="367"/>
    </location>
</feature>
<dbReference type="GO" id="GO:0045944">
    <property type="term" value="P:positive regulation of transcription by RNA polymerase II"/>
    <property type="evidence" value="ECO:0007669"/>
    <property type="project" value="TreeGrafter"/>
</dbReference>
<dbReference type="GO" id="GO:0008270">
    <property type="term" value="F:zinc ion binding"/>
    <property type="evidence" value="ECO:0007669"/>
    <property type="project" value="UniProtKB-KW"/>
</dbReference>
<evidence type="ECO:0000256" key="4">
    <source>
        <dbReference type="ARBA" id="ARBA00022737"/>
    </source>
</evidence>
<feature type="compositionally biased region" description="Polar residues" evidence="10">
    <location>
        <begin position="424"/>
        <end position="433"/>
    </location>
</feature>
<accession>A0AAN6JQJ3</accession>
<dbReference type="InterPro" id="IPR013087">
    <property type="entry name" value="Znf_C2H2_type"/>
</dbReference>
<keyword evidence="2" id="KW-0678">Repressor</keyword>
<evidence type="ECO:0000256" key="8">
    <source>
        <dbReference type="ARBA" id="ARBA00038089"/>
    </source>
</evidence>
<evidence type="ECO:0000256" key="1">
    <source>
        <dbReference type="ARBA" id="ARBA00004123"/>
    </source>
</evidence>
<name>A0AAN6JQJ3_9BASI</name>
<dbReference type="Proteomes" id="UP001176517">
    <property type="component" value="Unassembled WGS sequence"/>
</dbReference>
<feature type="domain" description="C2H2-type" evidence="11">
    <location>
        <begin position="85"/>
        <end position="115"/>
    </location>
</feature>
<evidence type="ECO:0000259" key="11">
    <source>
        <dbReference type="PROSITE" id="PS50157"/>
    </source>
</evidence>
<organism evidence="12 13">
    <name type="scientific">Tilletia horrida</name>
    <dbReference type="NCBI Taxonomy" id="155126"/>
    <lineage>
        <taxon>Eukaryota</taxon>
        <taxon>Fungi</taxon>
        <taxon>Dikarya</taxon>
        <taxon>Basidiomycota</taxon>
        <taxon>Ustilaginomycotina</taxon>
        <taxon>Exobasidiomycetes</taxon>
        <taxon>Tilletiales</taxon>
        <taxon>Tilletiaceae</taxon>
        <taxon>Tilletia</taxon>
    </lineage>
</organism>
<reference evidence="12" key="1">
    <citation type="journal article" date="2023" name="PhytoFront">
        <title>Draft Genome Resources of Seven Strains of Tilletia horrida, Causal Agent of Kernel Smut of Rice.</title>
        <authorList>
            <person name="Khanal S."/>
            <person name="Antony Babu S."/>
            <person name="Zhou X.G."/>
        </authorList>
    </citation>
    <scope>NUCLEOTIDE SEQUENCE</scope>
    <source>
        <strain evidence="12">TX6</strain>
    </source>
</reference>
<dbReference type="FunFam" id="3.30.160.60:FF:000100">
    <property type="entry name" value="Zinc finger 45-like"/>
    <property type="match status" value="1"/>
</dbReference>
<evidence type="ECO:0000256" key="6">
    <source>
        <dbReference type="ARBA" id="ARBA00022833"/>
    </source>
</evidence>
<gene>
    <name evidence="12" type="ORF">OC846_006521</name>
</gene>
<evidence type="ECO:0000256" key="10">
    <source>
        <dbReference type="SAM" id="MobiDB-lite"/>
    </source>
</evidence>
<protein>
    <recommendedName>
        <fullName evidence="11">C2H2-type domain-containing protein</fullName>
    </recommendedName>
</protein>
<evidence type="ECO:0000256" key="3">
    <source>
        <dbReference type="ARBA" id="ARBA00022723"/>
    </source>
</evidence>
<feature type="compositionally biased region" description="Low complexity" evidence="10">
    <location>
        <begin position="881"/>
        <end position="897"/>
    </location>
</feature>
<keyword evidence="7" id="KW-0539">Nucleus</keyword>
<evidence type="ECO:0000256" key="9">
    <source>
        <dbReference type="PROSITE-ProRule" id="PRU00042"/>
    </source>
</evidence>
<feature type="compositionally biased region" description="Acidic residues" evidence="10">
    <location>
        <begin position="821"/>
        <end position="832"/>
    </location>
</feature>
<dbReference type="SMART" id="SM00355">
    <property type="entry name" value="ZnF_C2H2"/>
    <property type="match status" value="3"/>
</dbReference>
<dbReference type="InterPro" id="IPR050806">
    <property type="entry name" value="pacC/RIM101"/>
</dbReference>
<keyword evidence="13" id="KW-1185">Reference proteome</keyword>
<evidence type="ECO:0000313" key="12">
    <source>
        <dbReference type="EMBL" id="KAK0543134.1"/>
    </source>
</evidence>
<comment type="caution">
    <text evidence="12">The sequence shown here is derived from an EMBL/GenBank/DDBJ whole genome shotgun (WGS) entry which is preliminary data.</text>
</comment>
<dbReference type="Gene3D" id="3.30.160.60">
    <property type="entry name" value="Classic Zinc Finger"/>
    <property type="match status" value="2"/>
</dbReference>
<comment type="subcellular location">
    <subcellularLocation>
        <location evidence="1">Nucleus</location>
    </subcellularLocation>
</comment>
<evidence type="ECO:0000256" key="7">
    <source>
        <dbReference type="ARBA" id="ARBA00023242"/>
    </source>
</evidence>
<feature type="compositionally biased region" description="Low complexity" evidence="10">
    <location>
        <begin position="507"/>
        <end position="524"/>
    </location>
</feature>
<dbReference type="PROSITE" id="PS50157">
    <property type="entry name" value="ZINC_FINGER_C2H2_2"/>
    <property type="match status" value="3"/>
</dbReference>
<keyword evidence="5 9" id="KW-0863">Zinc-finger</keyword>
<feature type="region of interest" description="Disordered" evidence="10">
    <location>
        <begin position="335"/>
        <end position="368"/>
    </location>
</feature>
<comment type="similarity">
    <text evidence="8">Belongs to the pacC/RIM101 family.</text>
</comment>
<dbReference type="Pfam" id="PF00096">
    <property type="entry name" value="zf-C2H2"/>
    <property type="match status" value="1"/>
</dbReference>
<dbReference type="EMBL" id="JAPDMZ010000397">
    <property type="protein sequence ID" value="KAK0543134.1"/>
    <property type="molecule type" value="Genomic_DNA"/>
</dbReference>
<proteinExistence type="inferred from homology"/>
<dbReference type="AlphaFoldDB" id="A0AAN6JQJ3"/>
<feature type="region of interest" description="Disordered" evidence="10">
    <location>
        <begin position="634"/>
        <end position="697"/>
    </location>
</feature>
<dbReference type="GO" id="GO:0005634">
    <property type="term" value="C:nucleus"/>
    <property type="evidence" value="ECO:0007669"/>
    <property type="project" value="UniProtKB-SubCell"/>
</dbReference>
<dbReference type="SUPFAM" id="SSF57667">
    <property type="entry name" value="beta-beta-alpha zinc fingers"/>
    <property type="match status" value="1"/>
</dbReference>
<keyword evidence="3" id="KW-0479">Metal-binding</keyword>
<dbReference type="PROSITE" id="PS00028">
    <property type="entry name" value="ZINC_FINGER_C2H2_1"/>
    <property type="match status" value="3"/>
</dbReference>
<keyword evidence="4" id="KW-0677">Repeat</keyword>
<evidence type="ECO:0000313" key="13">
    <source>
        <dbReference type="Proteomes" id="UP001176517"/>
    </source>
</evidence>
<feature type="region of interest" description="Disordered" evidence="10">
    <location>
        <begin position="797"/>
        <end position="937"/>
    </location>
</feature>
<evidence type="ECO:0000256" key="2">
    <source>
        <dbReference type="ARBA" id="ARBA00022491"/>
    </source>
</evidence>
<dbReference type="PANTHER" id="PTHR47257:SF1">
    <property type="entry name" value="PH-RESPONSE TRANSCRIPTION FACTOR PACC_RIM101"/>
    <property type="match status" value="1"/>
</dbReference>
<feature type="domain" description="C2H2-type" evidence="11">
    <location>
        <begin position="121"/>
        <end position="150"/>
    </location>
</feature>
<dbReference type="InterPro" id="IPR036236">
    <property type="entry name" value="Znf_C2H2_sf"/>
</dbReference>
<feature type="region of interest" description="Disordered" evidence="10">
    <location>
        <begin position="495"/>
        <end position="524"/>
    </location>
</feature>
<feature type="compositionally biased region" description="Low complexity" evidence="10">
    <location>
        <begin position="659"/>
        <end position="688"/>
    </location>
</feature>